<sequence length="289" mass="30852">LSPASASDPTEVIGVLGGSVTFRTHNADGNPAFWYFGNEAIVTVAFEDPPRPLFSEKKFKTRFALSERGRELRISQLRMEDAGTYSVKIDEKRSYFTLQVFGELAEPTVTCEAQNCSDGSCSSSLRCSAPGAGLGNVSYTWDRPRAEGSLLLVNKSSWGNLEPLTCTARNPVSSRNVTVSTPGVLCAGALSSSRVGLRGGLFVLAGILFAALLLIFLVVLWKSRGGMIFRLSESKPADTGTMNECATVYAEVGPSQQRVPDGTKAKPAEGGPSSTIYSLVKRPEQVSPG</sequence>
<dbReference type="SMART" id="SM00409">
    <property type="entry name" value="IG"/>
    <property type="match status" value="1"/>
</dbReference>
<evidence type="ECO:0000259" key="7">
    <source>
        <dbReference type="PROSITE" id="PS50835"/>
    </source>
</evidence>
<dbReference type="GO" id="GO:0016020">
    <property type="term" value="C:membrane"/>
    <property type="evidence" value="ECO:0007669"/>
    <property type="project" value="UniProtKB-SubCell"/>
</dbReference>
<proteinExistence type="predicted"/>
<dbReference type="AlphaFoldDB" id="A0A7K7S6F6"/>
<keyword evidence="6" id="KW-1133">Transmembrane helix</keyword>
<evidence type="ECO:0000256" key="2">
    <source>
        <dbReference type="ARBA" id="ARBA00022729"/>
    </source>
</evidence>
<gene>
    <name evidence="8" type="primary">Cd84</name>
    <name evidence="8" type="ORF">NESACU_R16230</name>
</gene>
<keyword evidence="9" id="KW-1185">Reference proteome</keyword>
<keyword evidence="6" id="KW-0812">Transmembrane</keyword>
<dbReference type="PROSITE" id="PS50835">
    <property type="entry name" value="IG_LIKE"/>
    <property type="match status" value="1"/>
</dbReference>
<dbReference type="InterPro" id="IPR013106">
    <property type="entry name" value="Ig_V-set"/>
</dbReference>
<dbReference type="InterPro" id="IPR003599">
    <property type="entry name" value="Ig_sub"/>
</dbReference>
<dbReference type="Pfam" id="PF07686">
    <property type="entry name" value="V-set"/>
    <property type="match status" value="1"/>
</dbReference>
<dbReference type="InterPro" id="IPR007110">
    <property type="entry name" value="Ig-like_dom"/>
</dbReference>
<feature type="non-terminal residue" evidence="8">
    <location>
        <position position="1"/>
    </location>
</feature>
<keyword evidence="2" id="KW-0732">Signal</keyword>
<evidence type="ECO:0000313" key="9">
    <source>
        <dbReference type="Proteomes" id="UP000549091"/>
    </source>
</evidence>
<dbReference type="Gene3D" id="2.60.40.10">
    <property type="entry name" value="Immunoglobulins"/>
    <property type="match status" value="2"/>
</dbReference>
<evidence type="ECO:0000256" key="4">
    <source>
        <dbReference type="ARBA" id="ARBA00023180"/>
    </source>
</evidence>
<feature type="domain" description="Ig-like" evidence="7">
    <location>
        <begin position="107"/>
        <end position="178"/>
    </location>
</feature>
<protein>
    <submittedName>
        <fullName evidence="8">SLAF5 protein</fullName>
    </submittedName>
</protein>
<dbReference type="InterPro" id="IPR015631">
    <property type="entry name" value="CD2/SLAM_rcpt"/>
</dbReference>
<keyword evidence="3 6" id="KW-0472">Membrane</keyword>
<dbReference type="InterPro" id="IPR013783">
    <property type="entry name" value="Ig-like_fold"/>
</dbReference>
<keyword evidence="4" id="KW-0325">Glycoprotein</keyword>
<feature type="region of interest" description="Disordered" evidence="5">
    <location>
        <begin position="253"/>
        <end position="289"/>
    </location>
</feature>
<name>A0A7K7S6F6_9PASS</name>
<comment type="caution">
    <text evidence="8">The sequence shown here is derived from an EMBL/GenBank/DDBJ whole genome shotgun (WGS) entry which is preliminary data.</text>
</comment>
<evidence type="ECO:0000256" key="1">
    <source>
        <dbReference type="ARBA" id="ARBA00004370"/>
    </source>
</evidence>
<dbReference type="SUPFAM" id="SSF48726">
    <property type="entry name" value="Immunoglobulin"/>
    <property type="match status" value="1"/>
</dbReference>
<reference evidence="8 9" key="1">
    <citation type="submission" date="2019-09" db="EMBL/GenBank/DDBJ databases">
        <title>Bird 10,000 Genomes (B10K) Project - Family phase.</title>
        <authorList>
            <person name="Zhang G."/>
        </authorList>
    </citation>
    <scope>NUCLEOTIDE SEQUENCE [LARGE SCALE GENOMIC DNA]</scope>
    <source>
        <strain evidence="8">OUT-0053</strain>
        <tissue evidence="8">Muscle</tissue>
    </source>
</reference>
<dbReference type="PANTHER" id="PTHR12080:SF55">
    <property type="entry name" value="LYMPHOCYTE FUNCTION-ASSOCIATED ANTIGEN 3"/>
    <property type="match status" value="1"/>
</dbReference>
<dbReference type="EMBL" id="VZSU01002417">
    <property type="protein sequence ID" value="NXA00135.1"/>
    <property type="molecule type" value="Genomic_DNA"/>
</dbReference>
<organism evidence="8 9">
    <name type="scientific">Nesospiza acunhae</name>
    <dbReference type="NCBI Taxonomy" id="381881"/>
    <lineage>
        <taxon>Eukaryota</taxon>
        <taxon>Metazoa</taxon>
        <taxon>Chordata</taxon>
        <taxon>Craniata</taxon>
        <taxon>Vertebrata</taxon>
        <taxon>Euteleostomi</taxon>
        <taxon>Archelosauria</taxon>
        <taxon>Archosauria</taxon>
        <taxon>Dinosauria</taxon>
        <taxon>Saurischia</taxon>
        <taxon>Theropoda</taxon>
        <taxon>Coelurosauria</taxon>
        <taxon>Aves</taxon>
        <taxon>Neognathae</taxon>
        <taxon>Neoaves</taxon>
        <taxon>Telluraves</taxon>
        <taxon>Australaves</taxon>
        <taxon>Passeriformes</taxon>
        <taxon>Thraupidae</taxon>
        <taxon>Nesospiza</taxon>
    </lineage>
</organism>
<accession>A0A7K7S6F6</accession>
<evidence type="ECO:0000313" key="8">
    <source>
        <dbReference type="EMBL" id="NXA00135.1"/>
    </source>
</evidence>
<dbReference type="Proteomes" id="UP000549091">
    <property type="component" value="Unassembled WGS sequence"/>
</dbReference>
<feature type="non-terminal residue" evidence="8">
    <location>
        <position position="289"/>
    </location>
</feature>
<feature type="transmembrane region" description="Helical" evidence="6">
    <location>
        <begin position="201"/>
        <end position="221"/>
    </location>
</feature>
<comment type="subcellular location">
    <subcellularLocation>
        <location evidence="1">Membrane</location>
    </subcellularLocation>
</comment>
<dbReference type="InterPro" id="IPR036179">
    <property type="entry name" value="Ig-like_dom_sf"/>
</dbReference>
<evidence type="ECO:0000256" key="6">
    <source>
        <dbReference type="SAM" id="Phobius"/>
    </source>
</evidence>
<evidence type="ECO:0000256" key="5">
    <source>
        <dbReference type="SAM" id="MobiDB-lite"/>
    </source>
</evidence>
<dbReference type="PANTHER" id="PTHR12080">
    <property type="entry name" value="SIGNALING LYMPHOCYTIC ACTIVATION MOLECULE"/>
    <property type="match status" value="1"/>
</dbReference>
<evidence type="ECO:0000256" key="3">
    <source>
        <dbReference type="ARBA" id="ARBA00023136"/>
    </source>
</evidence>